<name>A0A8W8KYW0_MAGGI</name>
<protein>
    <submittedName>
        <fullName evidence="1">Uncharacterized protein</fullName>
    </submittedName>
</protein>
<dbReference type="PANTHER" id="PTHR33480:SF1">
    <property type="entry name" value="TYR RECOMBINASE DOMAIN-CONTAINING PROTEIN"/>
    <property type="match status" value="1"/>
</dbReference>
<sequence length="185" mass="20723">MHREVCPPYPGIALIVSRARIKQVVTSRRVDTLGAAEPHSASRSPPLFRRPGQVQVSPAGKVGEPHSTSQLFFPRLRSLCEFGGSLDVKEKRGNKVPILLTDKTKSIIDLLMKTRKSVEIIPENLYMFAVPKSVHYIRCSASIRKYSYECGAEYPDKITSTILRKQYCTSFLAVSPKNETEMNLA</sequence>
<dbReference type="AlphaFoldDB" id="A0A8W8KYW0"/>
<dbReference type="EnsemblMetazoa" id="G25884.1">
    <property type="protein sequence ID" value="G25884.1:cds"/>
    <property type="gene ID" value="G25884"/>
</dbReference>
<organism evidence="1 2">
    <name type="scientific">Magallana gigas</name>
    <name type="common">Pacific oyster</name>
    <name type="synonym">Crassostrea gigas</name>
    <dbReference type="NCBI Taxonomy" id="29159"/>
    <lineage>
        <taxon>Eukaryota</taxon>
        <taxon>Metazoa</taxon>
        <taxon>Spiralia</taxon>
        <taxon>Lophotrochozoa</taxon>
        <taxon>Mollusca</taxon>
        <taxon>Bivalvia</taxon>
        <taxon>Autobranchia</taxon>
        <taxon>Pteriomorphia</taxon>
        <taxon>Ostreida</taxon>
        <taxon>Ostreoidea</taxon>
        <taxon>Ostreidae</taxon>
        <taxon>Magallana</taxon>
    </lineage>
</organism>
<reference evidence="1" key="1">
    <citation type="submission" date="2022-08" db="UniProtKB">
        <authorList>
            <consortium name="EnsemblMetazoa"/>
        </authorList>
    </citation>
    <scope>IDENTIFICATION</scope>
    <source>
        <strain evidence="1">05x7-T-G4-1.051#20</strain>
    </source>
</reference>
<proteinExistence type="predicted"/>
<keyword evidence="2" id="KW-1185">Reference proteome</keyword>
<accession>A0A8W8KYW0</accession>
<dbReference type="Proteomes" id="UP000005408">
    <property type="component" value="Unassembled WGS sequence"/>
</dbReference>
<evidence type="ECO:0000313" key="1">
    <source>
        <dbReference type="EnsemblMetazoa" id="G25884.1:cds"/>
    </source>
</evidence>
<dbReference type="PANTHER" id="PTHR33480">
    <property type="entry name" value="SET DOMAIN-CONTAINING PROTEIN-RELATED"/>
    <property type="match status" value="1"/>
</dbReference>
<evidence type="ECO:0000313" key="2">
    <source>
        <dbReference type="Proteomes" id="UP000005408"/>
    </source>
</evidence>